<protein>
    <recommendedName>
        <fullName evidence="4">Chitin-binding type-4 domain-containing protein</fullName>
    </recommendedName>
</protein>
<gene>
    <name evidence="2" type="primary">Mo05218</name>
    <name evidence="2" type="ORF">E5Q_05218</name>
</gene>
<keyword evidence="3" id="KW-1185">Reference proteome</keyword>
<evidence type="ECO:0000313" key="3">
    <source>
        <dbReference type="Proteomes" id="UP000009131"/>
    </source>
</evidence>
<sequence>MKAATLLCFFTFLFASIACRYPAKQFSLCLGHLPCKVECKTDLRGNAIEVSAGFGPSLTYFSLGPHINSKEAYCGTPKTEPQVTCHAVTDFFSPDHVVSWLWTLRDLPITNSVGGQQDIIKKCCKVNMLRRYKVDWITGDHEELDPPVTAQFECSGDYFVPEHYAFCRSIFPGQHTSKCELLDRCGVVKASVLSCGKCVWRVDVNLVFSEVPLAGDDVQVDLELSLDSATSFDDLYKDVPSDVDTQYRPIGLPENLPMSSPGIVQSPRMTYL</sequence>
<proteinExistence type="predicted"/>
<organism evidence="2 3">
    <name type="scientific">Mixia osmundae (strain CBS 9802 / IAM 14324 / JCM 22182 / KY 12970)</name>
    <dbReference type="NCBI Taxonomy" id="764103"/>
    <lineage>
        <taxon>Eukaryota</taxon>
        <taxon>Fungi</taxon>
        <taxon>Dikarya</taxon>
        <taxon>Basidiomycota</taxon>
        <taxon>Pucciniomycotina</taxon>
        <taxon>Mixiomycetes</taxon>
        <taxon>Mixiales</taxon>
        <taxon>Mixiaceae</taxon>
        <taxon>Mixia</taxon>
    </lineage>
</organism>
<name>G7E6S1_MIXOS</name>
<feature type="signal peptide" evidence="1">
    <location>
        <begin position="1"/>
        <end position="19"/>
    </location>
</feature>
<dbReference type="HOGENOM" id="CLU_1023386_0_0_1"/>
<accession>G7E6S1</accession>
<evidence type="ECO:0000256" key="1">
    <source>
        <dbReference type="SAM" id="SignalP"/>
    </source>
</evidence>
<keyword evidence="1" id="KW-0732">Signal</keyword>
<dbReference type="InParanoid" id="G7E6S1"/>
<dbReference type="AlphaFoldDB" id="G7E6S1"/>
<comment type="caution">
    <text evidence="2">The sequence shown here is derived from an EMBL/GenBank/DDBJ whole genome shotgun (WGS) entry which is preliminary data.</text>
</comment>
<dbReference type="Proteomes" id="UP000009131">
    <property type="component" value="Unassembled WGS sequence"/>
</dbReference>
<reference evidence="2 3" key="1">
    <citation type="journal article" date="2011" name="J. Gen. Appl. Microbiol.">
        <title>Draft genome sequencing of the enigmatic basidiomycete Mixia osmundae.</title>
        <authorList>
            <person name="Nishida H."/>
            <person name="Nagatsuka Y."/>
            <person name="Sugiyama J."/>
        </authorList>
    </citation>
    <scope>NUCLEOTIDE SEQUENCE [LARGE SCALE GENOMIC DNA]</scope>
    <source>
        <strain evidence="3">CBS 9802 / IAM 14324 / JCM 22182 / KY 12970</strain>
    </source>
</reference>
<reference evidence="2 3" key="2">
    <citation type="journal article" date="2012" name="Open Biol.">
        <title>Characteristics of nucleosomes and linker DNA regions on the genome of the basidiomycete Mixia osmundae revealed by mono- and dinucleosome mapping.</title>
        <authorList>
            <person name="Nishida H."/>
            <person name="Kondo S."/>
            <person name="Matsumoto T."/>
            <person name="Suzuki Y."/>
            <person name="Yoshikawa H."/>
            <person name="Taylor T.D."/>
            <person name="Sugiyama J."/>
        </authorList>
    </citation>
    <scope>NUCLEOTIDE SEQUENCE [LARGE SCALE GENOMIC DNA]</scope>
    <source>
        <strain evidence="3">CBS 9802 / IAM 14324 / JCM 22182 / KY 12970</strain>
    </source>
</reference>
<dbReference type="PROSITE" id="PS51257">
    <property type="entry name" value="PROKAR_LIPOPROTEIN"/>
    <property type="match status" value="1"/>
</dbReference>
<feature type="chain" id="PRO_5009955853" description="Chitin-binding type-4 domain-containing protein" evidence="1">
    <location>
        <begin position="20"/>
        <end position="272"/>
    </location>
</feature>
<dbReference type="EMBL" id="BABT02000153">
    <property type="protein sequence ID" value="GAA98531.1"/>
    <property type="molecule type" value="Genomic_DNA"/>
</dbReference>
<dbReference type="RefSeq" id="XP_014567648.1">
    <property type="nucleotide sequence ID" value="XM_014712162.1"/>
</dbReference>
<evidence type="ECO:0008006" key="4">
    <source>
        <dbReference type="Google" id="ProtNLM"/>
    </source>
</evidence>
<evidence type="ECO:0000313" key="2">
    <source>
        <dbReference type="EMBL" id="GAA98531.1"/>
    </source>
</evidence>